<feature type="compositionally biased region" description="Basic residues" evidence="1">
    <location>
        <begin position="21"/>
        <end position="30"/>
    </location>
</feature>
<proteinExistence type="predicted"/>
<evidence type="ECO:0000256" key="1">
    <source>
        <dbReference type="SAM" id="MobiDB-lite"/>
    </source>
</evidence>
<evidence type="ECO:0000313" key="2">
    <source>
        <dbReference type="EMBL" id="GIY97306.1"/>
    </source>
</evidence>
<keyword evidence="3" id="KW-1185">Reference proteome</keyword>
<organism evidence="2 3">
    <name type="scientific">Caerostris extrusa</name>
    <name type="common">Bark spider</name>
    <name type="synonym">Caerostris bankana</name>
    <dbReference type="NCBI Taxonomy" id="172846"/>
    <lineage>
        <taxon>Eukaryota</taxon>
        <taxon>Metazoa</taxon>
        <taxon>Ecdysozoa</taxon>
        <taxon>Arthropoda</taxon>
        <taxon>Chelicerata</taxon>
        <taxon>Arachnida</taxon>
        <taxon>Araneae</taxon>
        <taxon>Araneomorphae</taxon>
        <taxon>Entelegynae</taxon>
        <taxon>Araneoidea</taxon>
        <taxon>Araneidae</taxon>
        <taxon>Caerostris</taxon>
    </lineage>
</organism>
<dbReference type="AlphaFoldDB" id="A0AAV4XTJ1"/>
<comment type="caution">
    <text evidence="2">The sequence shown here is derived from an EMBL/GenBank/DDBJ whole genome shotgun (WGS) entry which is preliminary data.</text>
</comment>
<sequence length="132" mass="15048">MKRHLQQGLSHYSTKQQQLKRQQRTKKKKATTPLAPFNLVRFRPQSILTLHLHYGCLHLRCPGNGSFHLSDGSLRGPPHGPCKPNGRGGGVEGVARAFSLMPRRSQMCRLVFCWRFIYWLGHGTECQKGELN</sequence>
<dbReference type="EMBL" id="BPLR01018150">
    <property type="protein sequence ID" value="GIY97306.1"/>
    <property type="molecule type" value="Genomic_DNA"/>
</dbReference>
<feature type="region of interest" description="Disordered" evidence="1">
    <location>
        <begin position="1"/>
        <end position="32"/>
    </location>
</feature>
<evidence type="ECO:0000313" key="3">
    <source>
        <dbReference type="Proteomes" id="UP001054945"/>
    </source>
</evidence>
<protein>
    <submittedName>
        <fullName evidence="2">Uncharacterized protein</fullName>
    </submittedName>
</protein>
<name>A0AAV4XTJ1_CAEEX</name>
<gene>
    <name evidence="2" type="ORF">CEXT_534831</name>
</gene>
<reference evidence="2 3" key="1">
    <citation type="submission" date="2021-06" db="EMBL/GenBank/DDBJ databases">
        <title>Caerostris extrusa draft genome.</title>
        <authorList>
            <person name="Kono N."/>
            <person name="Arakawa K."/>
        </authorList>
    </citation>
    <scope>NUCLEOTIDE SEQUENCE [LARGE SCALE GENOMIC DNA]</scope>
</reference>
<accession>A0AAV4XTJ1</accession>
<dbReference type="Proteomes" id="UP001054945">
    <property type="component" value="Unassembled WGS sequence"/>
</dbReference>